<gene>
    <name evidence="1" type="ORF">PZE19_07255</name>
</gene>
<dbReference type="Proteomes" id="UP001216907">
    <property type="component" value="Unassembled WGS sequence"/>
</dbReference>
<dbReference type="RefSeq" id="WP_277859909.1">
    <property type="nucleotide sequence ID" value="NZ_JARRAG010000001.1"/>
</dbReference>
<sequence length="454" mass="49369">MKSGTSRRGFLEGLGVAAGVGAGLGPGAMGAAEEPARRPKIAALASTYFYLSHGYHIVGRFLDGFPVYDGGPGRTPEQNLHRPPFDVASLYIEQADATDLGRAKAARQGVRQSPTIADALTLGTGRLAVDAVLLIAEHGEYPLNEKLQKLYPRYDYFRQVLDVFRASGRVAPVFIDKHLSYSRAEAAEMIAQADALKVPLMAGSSLPVTWRLPELEIPLGRPMKDVLVASRGNLEIFGFHALETLQVMAERRDLRGMPQGVAAVTYLEGDAVWEAGDRGVWSWELLTHALGRSHTVNPGDVRQNTKDFKRPGVRDKETILDVPVAFVVEYVDGLRGTVLILNGHVDDTTVAVRTVDGAGRESIVSTLTYLPAPPGASFFNPLVLRVEDFFRSGSPPYPVRRTQLTGGVLDVALESRIQGYRRIETPDLAAIDYQAPADSGFIRSSLTDPTPNRI</sequence>
<evidence type="ECO:0000313" key="1">
    <source>
        <dbReference type="EMBL" id="MDG3003559.1"/>
    </source>
</evidence>
<dbReference type="InterPro" id="IPR006311">
    <property type="entry name" value="TAT_signal"/>
</dbReference>
<reference evidence="1 2" key="1">
    <citation type="submission" date="2023-03" db="EMBL/GenBank/DDBJ databases">
        <title>Paludisphaera mucosa sp. nov. a novel planctomycete from northern fen.</title>
        <authorList>
            <person name="Ivanova A."/>
        </authorList>
    </citation>
    <scope>NUCLEOTIDE SEQUENCE [LARGE SCALE GENOMIC DNA]</scope>
    <source>
        <strain evidence="1 2">Pla2</strain>
    </source>
</reference>
<comment type="caution">
    <text evidence="1">The sequence shown here is derived from an EMBL/GenBank/DDBJ whole genome shotgun (WGS) entry which is preliminary data.</text>
</comment>
<evidence type="ECO:0008006" key="3">
    <source>
        <dbReference type="Google" id="ProtNLM"/>
    </source>
</evidence>
<dbReference type="EMBL" id="JARRAG010000001">
    <property type="protein sequence ID" value="MDG3003559.1"/>
    <property type="molecule type" value="Genomic_DNA"/>
</dbReference>
<proteinExistence type="predicted"/>
<evidence type="ECO:0000313" key="2">
    <source>
        <dbReference type="Proteomes" id="UP001216907"/>
    </source>
</evidence>
<accession>A0ABT6F7Y7</accession>
<name>A0ABT6F7Y7_9BACT</name>
<protein>
    <recommendedName>
        <fullName evidence="3">Twin-arginine translocation signal domain-containing protein</fullName>
    </recommendedName>
</protein>
<dbReference type="PROSITE" id="PS51318">
    <property type="entry name" value="TAT"/>
    <property type="match status" value="1"/>
</dbReference>
<organism evidence="1 2">
    <name type="scientific">Paludisphaera mucosa</name>
    <dbReference type="NCBI Taxonomy" id="3030827"/>
    <lineage>
        <taxon>Bacteria</taxon>
        <taxon>Pseudomonadati</taxon>
        <taxon>Planctomycetota</taxon>
        <taxon>Planctomycetia</taxon>
        <taxon>Isosphaerales</taxon>
        <taxon>Isosphaeraceae</taxon>
        <taxon>Paludisphaera</taxon>
    </lineage>
</organism>
<keyword evidence="2" id="KW-1185">Reference proteome</keyword>